<reference evidence="1 2" key="1">
    <citation type="journal article" date="2006" name="Science">
        <title>Phytophthora genome sequences uncover evolutionary origins and mechanisms of pathogenesis.</title>
        <authorList>
            <person name="Tyler B.M."/>
            <person name="Tripathy S."/>
            <person name="Zhang X."/>
            <person name="Dehal P."/>
            <person name="Jiang R.H."/>
            <person name="Aerts A."/>
            <person name="Arredondo F.D."/>
            <person name="Baxter L."/>
            <person name="Bensasson D."/>
            <person name="Beynon J.L."/>
            <person name="Chapman J."/>
            <person name="Damasceno C.M."/>
            <person name="Dorrance A.E."/>
            <person name="Dou D."/>
            <person name="Dickerman A.W."/>
            <person name="Dubchak I.L."/>
            <person name="Garbelotto M."/>
            <person name="Gijzen M."/>
            <person name="Gordon S.G."/>
            <person name="Govers F."/>
            <person name="Grunwald N.J."/>
            <person name="Huang W."/>
            <person name="Ivors K.L."/>
            <person name="Jones R.W."/>
            <person name="Kamoun S."/>
            <person name="Krampis K."/>
            <person name="Lamour K.H."/>
            <person name="Lee M.K."/>
            <person name="McDonald W.H."/>
            <person name="Medina M."/>
            <person name="Meijer H.J."/>
            <person name="Nordberg E.K."/>
            <person name="Maclean D.J."/>
            <person name="Ospina-Giraldo M.D."/>
            <person name="Morris P.F."/>
            <person name="Phuntumart V."/>
            <person name="Putnam N.H."/>
            <person name="Rash S."/>
            <person name="Rose J.K."/>
            <person name="Sakihama Y."/>
            <person name="Salamov A.A."/>
            <person name="Savidor A."/>
            <person name="Scheuring C.F."/>
            <person name="Smith B.M."/>
            <person name="Sobral B.W."/>
            <person name="Terry A."/>
            <person name="Torto-Alalibo T.A."/>
            <person name="Win J."/>
            <person name="Xu Z."/>
            <person name="Zhang H."/>
            <person name="Grigoriev I.V."/>
            <person name="Rokhsar D.S."/>
            <person name="Boore J.L."/>
        </authorList>
    </citation>
    <scope>NUCLEOTIDE SEQUENCE [LARGE SCALE GENOMIC DNA]</scope>
    <source>
        <strain evidence="1 2">P6497</strain>
    </source>
</reference>
<evidence type="ECO:0000313" key="2">
    <source>
        <dbReference type="Proteomes" id="UP000002640"/>
    </source>
</evidence>
<sequence>RKTTAGFGAGNPKNKRVIGTIHIGRHGVAFLVDKTLIKDMKKVMFDPPQSRSNNTAIQKSVRLVIEGVVVLEMLLCNSSWDDCMYGLLPYLRLRCLHKAL</sequence>
<feature type="non-terminal residue" evidence="1">
    <location>
        <position position="1"/>
    </location>
</feature>
<name>G4YKT2_PHYSP</name>
<evidence type="ECO:0000313" key="1">
    <source>
        <dbReference type="EMBL" id="EGZ29236.1"/>
    </source>
</evidence>
<dbReference type="InParanoid" id="G4YKT2"/>
<protein>
    <submittedName>
        <fullName evidence="1">Uncharacterized protein</fullName>
    </submittedName>
</protein>
<dbReference type="KEGG" id="psoj:PHYSODRAFT_405757"/>
<dbReference type="AlphaFoldDB" id="G4YKT2"/>
<keyword evidence="2" id="KW-1185">Reference proteome</keyword>
<dbReference type="EMBL" id="JH159151">
    <property type="protein sequence ID" value="EGZ29236.1"/>
    <property type="molecule type" value="Genomic_DNA"/>
</dbReference>
<proteinExistence type="predicted"/>
<dbReference type="Proteomes" id="UP000002640">
    <property type="component" value="Unassembled WGS sequence"/>
</dbReference>
<gene>
    <name evidence="1" type="ORF">PHYSODRAFT_405757</name>
</gene>
<dbReference type="GeneID" id="20651437"/>
<dbReference type="RefSeq" id="XP_009516511.1">
    <property type="nucleotide sequence ID" value="XM_009518216.1"/>
</dbReference>
<organism evidence="1 2">
    <name type="scientific">Phytophthora sojae (strain P6497)</name>
    <name type="common">Soybean stem and root rot agent</name>
    <name type="synonym">Phytophthora megasperma f. sp. glycines</name>
    <dbReference type="NCBI Taxonomy" id="1094619"/>
    <lineage>
        <taxon>Eukaryota</taxon>
        <taxon>Sar</taxon>
        <taxon>Stramenopiles</taxon>
        <taxon>Oomycota</taxon>
        <taxon>Peronosporomycetes</taxon>
        <taxon>Peronosporales</taxon>
        <taxon>Peronosporaceae</taxon>
        <taxon>Phytophthora</taxon>
    </lineage>
</organism>
<dbReference type="STRING" id="1094619.G4YKT2"/>
<feature type="non-terminal residue" evidence="1">
    <location>
        <position position="100"/>
    </location>
</feature>
<accession>G4YKT2</accession>